<dbReference type="InterPro" id="IPR004995">
    <property type="entry name" value="Spore_Ger"/>
</dbReference>
<comment type="similarity">
    <text evidence="2 4">Belongs to the GerABKA family.</text>
</comment>
<proteinExistence type="inferred from homology"/>
<evidence type="ECO:0000256" key="2">
    <source>
        <dbReference type="ARBA" id="ARBA00005278"/>
    </source>
</evidence>
<evidence type="ECO:0000256" key="4">
    <source>
        <dbReference type="PIRNR" id="PIRNR005690"/>
    </source>
</evidence>
<keyword evidence="8" id="KW-1185">Reference proteome</keyword>
<keyword evidence="6" id="KW-0812">Transmembrane</keyword>
<accession>A0ABU0CR82</accession>
<dbReference type="EMBL" id="JAUSUQ010000005">
    <property type="protein sequence ID" value="MDQ0338934.1"/>
    <property type="molecule type" value="Genomic_DNA"/>
</dbReference>
<reference evidence="7 8" key="1">
    <citation type="submission" date="2023-07" db="EMBL/GenBank/DDBJ databases">
        <title>Genomic Encyclopedia of Type Strains, Phase IV (KMG-IV): sequencing the most valuable type-strain genomes for metagenomic binning, comparative biology and taxonomic classification.</title>
        <authorList>
            <person name="Goeker M."/>
        </authorList>
    </citation>
    <scope>NUCLEOTIDE SEQUENCE [LARGE SCALE GENOMIC DNA]</scope>
    <source>
        <strain evidence="7 8">DSM 17740</strain>
    </source>
</reference>
<evidence type="ECO:0000256" key="3">
    <source>
        <dbReference type="ARBA" id="ARBA00023136"/>
    </source>
</evidence>
<feature type="transmembrane region" description="Helical" evidence="6">
    <location>
        <begin position="416"/>
        <end position="437"/>
    </location>
</feature>
<keyword evidence="3 4" id="KW-0472">Membrane</keyword>
<dbReference type="PIRSF" id="PIRSF005690">
    <property type="entry name" value="GerBA"/>
    <property type="match status" value="1"/>
</dbReference>
<evidence type="ECO:0000256" key="5">
    <source>
        <dbReference type="SAM" id="MobiDB-lite"/>
    </source>
</evidence>
<organism evidence="7 8">
    <name type="scientific">Caldalkalibacillus uzonensis</name>
    <dbReference type="NCBI Taxonomy" id="353224"/>
    <lineage>
        <taxon>Bacteria</taxon>
        <taxon>Bacillati</taxon>
        <taxon>Bacillota</taxon>
        <taxon>Bacilli</taxon>
        <taxon>Bacillales</taxon>
        <taxon>Bacillaceae</taxon>
        <taxon>Caldalkalibacillus</taxon>
    </lineage>
</organism>
<evidence type="ECO:0000313" key="7">
    <source>
        <dbReference type="EMBL" id="MDQ0338934.1"/>
    </source>
</evidence>
<feature type="transmembrane region" description="Helical" evidence="6">
    <location>
        <begin position="457"/>
        <end position="477"/>
    </location>
</feature>
<comment type="subcellular location">
    <subcellularLocation>
        <location evidence="4">Cell membrane</location>
    </subcellularLocation>
    <subcellularLocation>
        <location evidence="1">Membrane</location>
        <topology evidence="1">Multi-pass membrane protein</topology>
    </subcellularLocation>
</comment>
<sequence length="548" mass="61831">MKRKFIKPLSVAELKKKKLQQEYEKKQLEPLQGIRLHESLDVNVKWLKDIFKDCEDLVEREFYIGGHQHLKAVMFFIDGLTNNFVTDEYVIGALTREIIDRIPDHLLTDHKQMYAWVKTAGLYASEVEEALELKQIVESILVGDSVLLIDQVDKALIVDTRGWETRGVEEPSNEQVIRGPRDGFTETIRVNTALIRHRIRDPQLRLVHYKIGERTQTDVGLMYIDGLVDKNTLQEVKNRMENITFDGILESGYIEQLIEDHPWSPFPQVQYTERPDKAVSHLLEGKVIILVDGSPFALIVPAIFIQFYHSPEDYYERFIIGSLVRFIRVLSFFFALLLPSLYIAFSSFHPEMIPSKLVIAMAAGRATVPFPAIVEAILMEIAVEILREASVRLPGLIGPTIGIVGALVIGEAAVTAGLVSPIMVIVVGLTTISSFVIPNYSAAIALRMLRFPMMLSAGMFGLYGIMFFAIIIIIHLCSLKSFNVPYMAGFSPARLSDLKDTVFRAPLYNLEKRPTPFNTQNTYRQQTTQQQGGEQHATAQGHGQANGQ</sequence>
<evidence type="ECO:0000256" key="6">
    <source>
        <dbReference type="SAM" id="Phobius"/>
    </source>
</evidence>
<evidence type="ECO:0000313" key="8">
    <source>
        <dbReference type="Proteomes" id="UP001232445"/>
    </source>
</evidence>
<name>A0ABU0CR82_9BACI</name>
<dbReference type="InterPro" id="IPR050768">
    <property type="entry name" value="UPF0353/GerABKA_families"/>
</dbReference>
<dbReference type="PANTHER" id="PTHR22550">
    <property type="entry name" value="SPORE GERMINATION PROTEIN"/>
    <property type="match status" value="1"/>
</dbReference>
<feature type="transmembrane region" description="Helical" evidence="6">
    <location>
        <begin position="287"/>
        <end position="307"/>
    </location>
</feature>
<gene>
    <name evidence="7" type="ORF">J2S00_001720</name>
</gene>
<dbReference type="RefSeq" id="WP_307338098.1">
    <property type="nucleotide sequence ID" value="NZ_JAUSUQ010000005.1"/>
</dbReference>
<comment type="caution">
    <text evidence="7">The sequence shown here is derived from an EMBL/GenBank/DDBJ whole genome shotgun (WGS) entry which is preliminary data.</text>
</comment>
<keyword evidence="6" id="KW-1133">Transmembrane helix</keyword>
<dbReference type="Pfam" id="PF03323">
    <property type="entry name" value="GerA"/>
    <property type="match status" value="1"/>
</dbReference>
<feature type="transmembrane region" description="Helical" evidence="6">
    <location>
        <begin position="391"/>
        <end position="409"/>
    </location>
</feature>
<feature type="compositionally biased region" description="Low complexity" evidence="5">
    <location>
        <begin position="518"/>
        <end position="548"/>
    </location>
</feature>
<feature type="region of interest" description="Disordered" evidence="5">
    <location>
        <begin position="513"/>
        <end position="548"/>
    </location>
</feature>
<dbReference type="Proteomes" id="UP001232445">
    <property type="component" value="Unassembled WGS sequence"/>
</dbReference>
<feature type="transmembrane region" description="Helical" evidence="6">
    <location>
        <begin position="327"/>
        <end position="345"/>
    </location>
</feature>
<evidence type="ECO:0008006" key="9">
    <source>
        <dbReference type="Google" id="ProtNLM"/>
    </source>
</evidence>
<protein>
    <recommendedName>
        <fullName evidence="9">Spore germination protein</fullName>
    </recommendedName>
</protein>
<dbReference type="PANTHER" id="PTHR22550:SF5">
    <property type="entry name" value="LEUCINE ZIPPER PROTEIN 4"/>
    <property type="match status" value="1"/>
</dbReference>
<evidence type="ECO:0000256" key="1">
    <source>
        <dbReference type="ARBA" id="ARBA00004141"/>
    </source>
</evidence>